<dbReference type="Gene3D" id="1.10.8.60">
    <property type="match status" value="1"/>
</dbReference>
<evidence type="ECO:0000256" key="4">
    <source>
        <dbReference type="ARBA" id="ARBA00023163"/>
    </source>
</evidence>
<dbReference type="PROSITE" id="PS50045">
    <property type="entry name" value="SIGMA54_INTERACT_4"/>
    <property type="match status" value="1"/>
</dbReference>
<evidence type="ECO:0000256" key="3">
    <source>
        <dbReference type="ARBA" id="ARBA00023015"/>
    </source>
</evidence>
<dbReference type="InterPro" id="IPR000014">
    <property type="entry name" value="PAS"/>
</dbReference>
<dbReference type="InterPro" id="IPR009057">
    <property type="entry name" value="Homeodomain-like_sf"/>
</dbReference>
<protein>
    <submittedName>
        <fullName evidence="7">Signal-transduction and transcriptional-control protein</fullName>
    </submittedName>
</protein>
<dbReference type="Pfam" id="PF25601">
    <property type="entry name" value="AAA_lid_14"/>
    <property type="match status" value="1"/>
</dbReference>
<dbReference type="PRINTS" id="PR01590">
    <property type="entry name" value="HTHFIS"/>
</dbReference>
<dbReference type="InterPro" id="IPR002078">
    <property type="entry name" value="Sigma_54_int"/>
</dbReference>
<dbReference type="SMART" id="SM00382">
    <property type="entry name" value="AAA"/>
    <property type="match status" value="1"/>
</dbReference>
<dbReference type="Gene3D" id="3.30.450.20">
    <property type="entry name" value="PAS domain"/>
    <property type="match status" value="1"/>
</dbReference>
<reference evidence="7" key="1">
    <citation type="submission" date="2014-07" db="EMBL/GenBank/DDBJ databases">
        <authorList>
            <person name="Hornung V.Bastian."/>
        </authorList>
    </citation>
    <scope>NUCLEOTIDE SEQUENCE</scope>
    <source>
        <strain evidence="7">PCE-S</strain>
    </source>
</reference>
<dbReference type="Pfam" id="PF00158">
    <property type="entry name" value="Sigma54_activat"/>
    <property type="match status" value="1"/>
</dbReference>
<dbReference type="AlphaFoldDB" id="A0A098B512"/>
<dbReference type="GO" id="GO:0005524">
    <property type="term" value="F:ATP binding"/>
    <property type="evidence" value="ECO:0007669"/>
    <property type="project" value="UniProtKB-KW"/>
</dbReference>
<evidence type="ECO:0000259" key="5">
    <source>
        <dbReference type="PROSITE" id="PS50045"/>
    </source>
</evidence>
<evidence type="ECO:0000256" key="1">
    <source>
        <dbReference type="ARBA" id="ARBA00022741"/>
    </source>
</evidence>
<accession>A0A098B512</accession>
<dbReference type="PANTHER" id="PTHR32071">
    <property type="entry name" value="TRANSCRIPTIONAL REGULATORY PROTEIN"/>
    <property type="match status" value="1"/>
</dbReference>
<dbReference type="SUPFAM" id="SSF46689">
    <property type="entry name" value="Homeodomain-like"/>
    <property type="match status" value="1"/>
</dbReference>
<keyword evidence="1" id="KW-0547">Nucleotide-binding</keyword>
<evidence type="ECO:0000313" key="7">
    <source>
        <dbReference type="EMBL" id="CDX03968.1"/>
    </source>
</evidence>
<dbReference type="FunFam" id="3.40.50.300:FF:000006">
    <property type="entry name" value="DNA-binding transcriptional regulator NtrC"/>
    <property type="match status" value="1"/>
</dbReference>
<sequence>MYINDLLAAFKRQEIDAKYFSLVKDEWKRFQEGKQISNHIVPQEIIDSWLRSKSYAVDPNDQGYHLLDSYREMNVDNLHDVIPNYDFFFQTISQMFDFTQYVFSFVSADGITKIVSNQTGNTLPTSLAFLSENIVGTTGSSITLHLNQPTIMLQPFYYRQFYMQKMFGNLHGVQAPIHDNKNQVIGVLGLGYYDLEKTVHAYNIISLISNVFDALYLPVITGHEKQIQEILSCLPQGVVLLNERNTVQFYNEKIVKLLGIKKKQNVERELNKYFPKMGVGLDYPHQCDVIQDGINARKFKLIQLKATETIKEGPSGRVRGDQLFTFDRIIGESEAIKKAKDTAMNVAETSVPVLLYGESGTGKEMFAQAIHSAGSRRSGPFIAINCGALPGELVESELFGYEEGSFTGALKGGKVGKLEAASRGTLFLDEIESMPLKDQIKLLRVLSTGRVQKIGSNKEIEIDVRLISATKTDLLKQADEGAFREDLFYRISTFIVKLPPLRARQRDIILLAEEFVRRLQDKYHRHPIAMDATFTNALLGYHWRGNVRELEHAMERAVIILRNGSKLLPEHLSETICEEYKKNIINEVLDEVIEHTPKEQGMLAEAENMLIERVLKAVNGNISAAAEMLGITRRTIYKRMNKSEADVMYLTE</sequence>
<feature type="domain" description="Sigma-54 factor interaction" evidence="5">
    <location>
        <begin position="329"/>
        <end position="559"/>
    </location>
</feature>
<dbReference type="GO" id="GO:0006355">
    <property type="term" value="P:regulation of DNA-templated transcription"/>
    <property type="evidence" value="ECO:0007669"/>
    <property type="project" value="InterPro"/>
</dbReference>
<dbReference type="PATRIC" id="fig|49338.4.peg.4391"/>
<dbReference type="InterPro" id="IPR027417">
    <property type="entry name" value="P-loop_NTPase"/>
</dbReference>
<dbReference type="GO" id="GO:0043565">
    <property type="term" value="F:sequence-specific DNA binding"/>
    <property type="evidence" value="ECO:0007669"/>
    <property type="project" value="InterPro"/>
</dbReference>
<dbReference type="Gene3D" id="3.40.50.300">
    <property type="entry name" value="P-loop containing nucleotide triphosphate hydrolases"/>
    <property type="match status" value="1"/>
</dbReference>
<feature type="domain" description="PAS" evidence="6">
    <location>
        <begin position="223"/>
        <end position="270"/>
    </location>
</feature>
<keyword evidence="4" id="KW-0804">Transcription</keyword>
<dbReference type="Gene3D" id="1.10.10.60">
    <property type="entry name" value="Homeodomain-like"/>
    <property type="match status" value="1"/>
</dbReference>
<dbReference type="SUPFAM" id="SSF52540">
    <property type="entry name" value="P-loop containing nucleoside triphosphate hydrolases"/>
    <property type="match status" value="1"/>
</dbReference>
<dbReference type="SUPFAM" id="SSF55785">
    <property type="entry name" value="PYP-like sensor domain (PAS domain)"/>
    <property type="match status" value="1"/>
</dbReference>
<dbReference type="InterPro" id="IPR002197">
    <property type="entry name" value="HTH_Fis"/>
</dbReference>
<keyword evidence="2" id="KW-0067">ATP-binding</keyword>
<evidence type="ECO:0000256" key="2">
    <source>
        <dbReference type="ARBA" id="ARBA00022840"/>
    </source>
</evidence>
<dbReference type="Gene3D" id="3.30.450.40">
    <property type="match status" value="1"/>
</dbReference>
<dbReference type="Pfam" id="PF02954">
    <property type="entry name" value="HTH_8"/>
    <property type="match status" value="1"/>
</dbReference>
<dbReference type="InterPro" id="IPR029016">
    <property type="entry name" value="GAF-like_dom_sf"/>
</dbReference>
<keyword evidence="3" id="KW-0805">Transcription regulation</keyword>
<gene>
    <name evidence="7" type="ORF">DPCES_4082</name>
</gene>
<dbReference type="RefSeq" id="WP_018213837.1">
    <property type="nucleotide sequence ID" value="NZ_LK996017.1"/>
</dbReference>
<dbReference type="InterPro" id="IPR058031">
    <property type="entry name" value="AAA_lid_NorR"/>
</dbReference>
<name>A0A098B512_DESHA</name>
<dbReference type="PANTHER" id="PTHR32071:SF57">
    <property type="entry name" value="C4-DICARBOXYLATE TRANSPORT TRANSCRIPTIONAL REGULATORY PROTEIN DCTD"/>
    <property type="match status" value="1"/>
</dbReference>
<organism evidence="7">
    <name type="scientific">Desulfitobacterium hafniense</name>
    <name type="common">Desulfitobacterium frappieri</name>
    <dbReference type="NCBI Taxonomy" id="49338"/>
    <lineage>
        <taxon>Bacteria</taxon>
        <taxon>Bacillati</taxon>
        <taxon>Bacillota</taxon>
        <taxon>Clostridia</taxon>
        <taxon>Eubacteriales</taxon>
        <taxon>Desulfitobacteriaceae</taxon>
        <taxon>Desulfitobacterium</taxon>
    </lineage>
</organism>
<dbReference type="PROSITE" id="PS50112">
    <property type="entry name" value="PAS"/>
    <property type="match status" value="1"/>
</dbReference>
<dbReference type="EMBL" id="LK996017">
    <property type="protein sequence ID" value="CDX03968.1"/>
    <property type="molecule type" value="Genomic_DNA"/>
</dbReference>
<dbReference type="CDD" id="cd00009">
    <property type="entry name" value="AAA"/>
    <property type="match status" value="1"/>
</dbReference>
<evidence type="ECO:0000259" key="6">
    <source>
        <dbReference type="PROSITE" id="PS50112"/>
    </source>
</evidence>
<dbReference type="InterPro" id="IPR003593">
    <property type="entry name" value="AAA+_ATPase"/>
</dbReference>
<dbReference type="InterPro" id="IPR035965">
    <property type="entry name" value="PAS-like_dom_sf"/>
</dbReference>
<dbReference type="InterPro" id="IPR025662">
    <property type="entry name" value="Sigma_54_int_dom_ATP-bd_1"/>
</dbReference>
<proteinExistence type="predicted"/>
<dbReference type="PROSITE" id="PS00675">
    <property type="entry name" value="SIGMA54_INTERACT_1"/>
    <property type="match status" value="1"/>
</dbReference>